<dbReference type="WBParaSite" id="nRc.2.0.1.t15369-RA">
    <property type="protein sequence ID" value="nRc.2.0.1.t15369-RA"/>
    <property type="gene ID" value="nRc.2.0.1.g15369"/>
</dbReference>
<dbReference type="Proteomes" id="UP000887565">
    <property type="component" value="Unplaced"/>
</dbReference>
<dbReference type="AlphaFoldDB" id="A0A915INB4"/>
<evidence type="ECO:0000313" key="1">
    <source>
        <dbReference type="Proteomes" id="UP000887565"/>
    </source>
</evidence>
<sequence length="104" mass="10545">MTGVGSSITRGRDVGTLSLATGIIVGAMSMEGAHLKMCPGWAAPSILGLHRQLCNRDPSLLTSVCSCNAVGKVDGGRELPYTTCLGEEGPICIGGREKDVAGGG</sequence>
<protein>
    <submittedName>
        <fullName evidence="2">Uncharacterized protein</fullName>
    </submittedName>
</protein>
<accession>A0A915INB4</accession>
<evidence type="ECO:0000313" key="2">
    <source>
        <dbReference type="WBParaSite" id="nRc.2.0.1.t15369-RA"/>
    </source>
</evidence>
<organism evidence="1 2">
    <name type="scientific">Romanomermis culicivorax</name>
    <name type="common">Nematode worm</name>
    <dbReference type="NCBI Taxonomy" id="13658"/>
    <lineage>
        <taxon>Eukaryota</taxon>
        <taxon>Metazoa</taxon>
        <taxon>Ecdysozoa</taxon>
        <taxon>Nematoda</taxon>
        <taxon>Enoplea</taxon>
        <taxon>Dorylaimia</taxon>
        <taxon>Mermithida</taxon>
        <taxon>Mermithoidea</taxon>
        <taxon>Mermithidae</taxon>
        <taxon>Romanomermis</taxon>
    </lineage>
</organism>
<reference evidence="2" key="1">
    <citation type="submission" date="2022-11" db="UniProtKB">
        <authorList>
            <consortium name="WormBaseParasite"/>
        </authorList>
    </citation>
    <scope>IDENTIFICATION</scope>
</reference>
<keyword evidence="1" id="KW-1185">Reference proteome</keyword>
<name>A0A915INB4_ROMCU</name>
<proteinExistence type="predicted"/>